<dbReference type="EMBL" id="UZAF01019775">
    <property type="protein sequence ID" value="VDO63443.1"/>
    <property type="molecule type" value="Genomic_DNA"/>
</dbReference>
<dbReference type="Proteomes" id="UP000268014">
    <property type="component" value="Unassembled WGS sequence"/>
</dbReference>
<name>A0A0N4WYY5_HAEPC</name>
<dbReference type="OrthoDB" id="5851913at2759"/>
<protein>
    <submittedName>
        <fullName evidence="3">DUF1758 domain-containing protein</fullName>
    </submittedName>
</protein>
<keyword evidence="2" id="KW-1185">Reference proteome</keyword>
<organism evidence="3">
    <name type="scientific">Haemonchus placei</name>
    <name type="common">Barber's pole worm</name>
    <dbReference type="NCBI Taxonomy" id="6290"/>
    <lineage>
        <taxon>Eukaryota</taxon>
        <taxon>Metazoa</taxon>
        <taxon>Ecdysozoa</taxon>
        <taxon>Nematoda</taxon>
        <taxon>Chromadorea</taxon>
        <taxon>Rhabditida</taxon>
        <taxon>Rhabditina</taxon>
        <taxon>Rhabditomorpha</taxon>
        <taxon>Strongyloidea</taxon>
        <taxon>Trichostrongylidae</taxon>
        <taxon>Haemonchus</taxon>
    </lineage>
</organism>
<gene>
    <name evidence="1" type="ORF">HPLM_LOCUS17109</name>
</gene>
<proteinExistence type="predicted"/>
<evidence type="ECO:0000313" key="3">
    <source>
        <dbReference type="WBParaSite" id="HPLM_0001711701-mRNA-1"/>
    </source>
</evidence>
<dbReference type="WBParaSite" id="HPLM_0001711701-mRNA-1">
    <property type="protein sequence ID" value="HPLM_0001711701-mRNA-1"/>
    <property type="gene ID" value="HPLM_0001711701"/>
</dbReference>
<evidence type="ECO:0000313" key="1">
    <source>
        <dbReference type="EMBL" id="VDO63443.1"/>
    </source>
</evidence>
<evidence type="ECO:0000313" key="2">
    <source>
        <dbReference type="Proteomes" id="UP000268014"/>
    </source>
</evidence>
<sequence length="107" mass="12386">MSEPHRQIPGQQKMSLINQTMAADYSSLILGLETVIAMMLVEYDRQHTGQVTQFEQDYERSTIDTEKNEQMVPMTAEDNLWNDRSKRFGKVLFFSDTGAHKTIIEEN</sequence>
<reference evidence="3" key="1">
    <citation type="submission" date="2017-02" db="UniProtKB">
        <authorList>
            <consortium name="WormBaseParasite"/>
        </authorList>
    </citation>
    <scope>IDENTIFICATION</scope>
</reference>
<reference evidence="1 2" key="2">
    <citation type="submission" date="2018-11" db="EMBL/GenBank/DDBJ databases">
        <authorList>
            <consortium name="Pathogen Informatics"/>
        </authorList>
    </citation>
    <scope>NUCLEOTIDE SEQUENCE [LARGE SCALE GENOMIC DNA]</scope>
    <source>
        <strain evidence="1 2">MHpl1</strain>
    </source>
</reference>
<dbReference type="AlphaFoldDB" id="A0A0N4WYY5"/>
<accession>A0A0N4WYY5</accession>